<feature type="transmembrane region" description="Helical" evidence="1">
    <location>
        <begin position="266"/>
        <end position="286"/>
    </location>
</feature>
<dbReference type="Proteomes" id="UP000575241">
    <property type="component" value="Unassembled WGS sequence"/>
</dbReference>
<dbReference type="EMBL" id="JACHLN010000004">
    <property type="protein sequence ID" value="MBB4841222.1"/>
    <property type="molecule type" value="Genomic_DNA"/>
</dbReference>
<evidence type="ECO:0000313" key="4">
    <source>
        <dbReference type="Proteomes" id="UP000575241"/>
    </source>
</evidence>
<organism evidence="3 4">
    <name type="scientific">Sphingomonas kyeonggiensis</name>
    <dbReference type="NCBI Taxonomy" id="1268553"/>
    <lineage>
        <taxon>Bacteria</taxon>
        <taxon>Pseudomonadati</taxon>
        <taxon>Pseudomonadota</taxon>
        <taxon>Alphaproteobacteria</taxon>
        <taxon>Sphingomonadales</taxon>
        <taxon>Sphingomonadaceae</taxon>
        <taxon>Sphingomonas</taxon>
    </lineage>
</organism>
<dbReference type="GO" id="GO:0006508">
    <property type="term" value="P:proteolysis"/>
    <property type="evidence" value="ECO:0007669"/>
    <property type="project" value="UniProtKB-KW"/>
</dbReference>
<dbReference type="RefSeq" id="WP_221416589.1">
    <property type="nucleotide sequence ID" value="NZ_JACHLN010000004.1"/>
</dbReference>
<dbReference type="GO" id="GO:0080120">
    <property type="term" value="P:CAAX-box protein maturation"/>
    <property type="evidence" value="ECO:0007669"/>
    <property type="project" value="UniProtKB-ARBA"/>
</dbReference>
<protein>
    <submittedName>
        <fullName evidence="3">Membrane protease YdiL (CAAX protease family)</fullName>
    </submittedName>
</protein>
<feature type="transmembrane region" description="Helical" evidence="1">
    <location>
        <begin position="187"/>
        <end position="209"/>
    </location>
</feature>
<dbReference type="AlphaFoldDB" id="A0A7W7K532"/>
<reference evidence="3 4" key="1">
    <citation type="submission" date="2020-08" db="EMBL/GenBank/DDBJ databases">
        <title>Functional genomics of gut bacteria from endangered species of beetles.</title>
        <authorList>
            <person name="Carlos-Shanley C."/>
        </authorList>
    </citation>
    <scope>NUCLEOTIDE SEQUENCE [LARGE SCALE GENOMIC DNA]</scope>
    <source>
        <strain evidence="3 4">S00224</strain>
    </source>
</reference>
<evidence type="ECO:0000313" key="3">
    <source>
        <dbReference type="EMBL" id="MBB4841222.1"/>
    </source>
</evidence>
<keyword evidence="1" id="KW-1133">Transmembrane helix</keyword>
<feature type="transmembrane region" description="Helical" evidence="1">
    <location>
        <begin position="159"/>
        <end position="180"/>
    </location>
</feature>
<feature type="transmembrane region" description="Helical" evidence="1">
    <location>
        <begin position="24"/>
        <end position="45"/>
    </location>
</feature>
<keyword evidence="3" id="KW-0378">Hydrolase</keyword>
<keyword evidence="1" id="KW-0812">Transmembrane</keyword>
<feature type="transmembrane region" description="Helical" evidence="1">
    <location>
        <begin position="57"/>
        <end position="79"/>
    </location>
</feature>
<feature type="transmembrane region" description="Helical" evidence="1">
    <location>
        <begin position="100"/>
        <end position="126"/>
    </location>
</feature>
<dbReference type="Pfam" id="PF02517">
    <property type="entry name" value="Rce1-like"/>
    <property type="match status" value="1"/>
</dbReference>
<dbReference type="PANTHER" id="PTHR39430">
    <property type="entry name" value="MEMBRANE-ASSOCIATED PROTEASE-RELATED"/>
    <property type="match status" value="1"/>
</dbReference>
<evidence type="ECO:0000256" key="1">
    <source>
        <dbReference type="SAM" id="Phobius"/>
    </source>
</evidence>
<accession>A0A7W7K532</accession>
<sequence>MSIHSAIPIALGERRVLKPGKLRWLRAVAWMLGMAVLIGLSLRVAMVPVMQLLPKGAPVLGFAASGAACLIALGIYTLLVRLGEDRWPGELALRPAAGQLAIGLGLGSAMFVAVMTILIGAGLYSFEWHGAAPAWRGAGLALQSAVVEELLVRGVILRLLWRAFGPVVAFAASAALFGLGHAFNPGATVMSVVCITLEAGIMLGALYALTGRLWMSIGVHGAWNFTQGYVFGAAVSGGNFGPSLARSVAHGDASVWLSGGGFGPEASLPALLVCTSVGLMALWLAARAGRFIQPGA</sequence>
<comment type="caution">
    <text evidence="3">The sequence shown here is derived from an EMBL/GenBank/DDBJ whole genome shotgun (WGS) entry which is preliminary data.</text>
</comment>
<dbReference type="PANTHER" id="PTHR39430:SF1">
    <property type="entry name" value="PROTEASE"/>
    <property type="match status" value="1"/>
</dbReference>
<evidence type="ECO:0000259" key="2">
    <source>
        <dbReference type="Pfam" id="PF02517"/>
    </source>
</evidence>
<keyword evidence="4" id="KW-1185">Reference proteome</keyword>
<gene>
    <name evidence="3" type="ORF">HNP52_004319</name>
</gene>
<proteinExistence type="predicted"/>
<feature type="domain" description="CAAX prenyl protease 2/Lysostaphin resistance protein A-like" evidence="2">
    <location>
        <begin position="133"/>
        <end position="225"/>
    </location>
</feature>
<name>A0A7W7K532_9SPHN</name>
<dbReference type="InterPro" id="IPR003675">
    <property type="entry name" value="Rce1/LyrA-like_dom"/>
</dbReference>
<keyword evidence="1" id="KW-0472">Membrane</keyword>
<keyword evidence="3" id="KW-0645">Protease</keyword>
<dbReference type="GO" id="GO:0004175">
    <property type="term" value="F:endopeptidase activity"/>
    <property type="evidence" value="ECO:0007669"/>
    <property type="project" value="UniProtKB-ARBA"/>
</dbReference>